<organism evidence="1 2">
    <name type="scientific">Hansschlegelia plantiphila</name>
    <dbReference type="NCBI Taxonomy" id="374655"/>
    <lineage>
        <taxon>Bacteria</taxon>
        <taxon>Pseudomonadati</taxon>
        <taxon>Pseudomonadota</taxon>
        <taxon>Alphaproteobacteria</taxon>
        <taxon>Hyphomicrobiales</taxon>
        <taxon>Methylopilaceae</taxon>
        <taxon>Hansschlegelia</taxon>
    </lineage>
</organism>
<evidence type="ECO:0000313" key="2">
    <source>
        <dbReference type="Proteomes" id="UP001143372"/>
    </source>
</evidence>
<proteinExistence type="predicted"/>
<dbReference type="EMBL" id="BSFI01000002">
    <property type="protein sequence ID" value="GLK66742.1"/>
    <property type="molecule type" value="Genomic_DNA"/>
</dbReference>
<dbReference type="Proteomes" id="UP001143372">
    <property type="component" value="Unassembled WGS sequence"/>
</dbReference>
<name>A0A9W6IXX8_9HYPH</name>
<dbReference type="AlphaFoldDB" id="A0A9W6IXX8"/>
<keyword evidence="2" id="KW-1185">Reference proteome</keyword>
<comment type="caution">
    <text evidence="1">The sequence shown here is derived from an EMBL/GenBank/DDBJ whole genome shotgun (WGS) entry which is preliminary data.</text>
</comment>
<gene>
    <name evidence="1" type="ORF">GCM10008179_03800</name>
</gene>
<sequence>MPTGYSERMATMKQKQRECGMNNLADAQRVGGFPPHTCPDAAEIVSAMTEPVGAADVLEALVKELKRAGIWGRVGEISWARDTRDGLLLQWVPAH</sequence>
<reference evidence="1" key="1">
    <citation type="journal article" date="2014" name="Int. J. Syst. Evol. Microbiol.">
        <title>Complete genome sequence of Corynebacterium casei LMG S-19264T (=DSM 44701T), isolated from a smear-ripened cheese.</title>
        <authorList>
            <consortium name="US DOE Joint Genome Institute (JGI-PGF)"/>
            <person name="Walter F."/>
            <person name="Albersmeier A."/>
            <person name="Kalinowski J."/>
            <person name="Ruckert C."/>
        </authorList>
    </citation>
    <scope>NUCLEOTIDE SEQUENCE</scope>
    <source>
        <strain evidence="1">VKM B-2347</strain>
    </source>
</reference>
<accession>A0A9W6IXX8</accession>
<protein>
    <submittedName>
        <fullName evidence="1">Uncharacterized protein</fullName>
    </submittedName>
</protein>
<evidence type="ECO:0000313" key="1">
    <source>
        <dbReference type="EMBL" id="GLK66742.1"/>
    </source>
</evidence>
<reference evidence="1" key="2">
    <citation type="submission" date="2023-01" db="EMBL/GenBank/DDBJ databases">
        <authorList>
            <person name="Sun Q."/>
            <person name="Evtushenko L."/>
        </authorList>
    </citation>
    <scope>NUCLEOTIDE SEQUENCE</scope>
    <source>
        <strain evidence="1">VKM B-2347</strain>
    </source>
</reference>